<proteinExistence type="predicted"/>
<feature type="signal peptide" evidence="2">
    <location>
        <begin position="1"/>
        <end position="23"/>
    </location>
</feature>
<sequence length="681" mass="74753">MRYLKSLALSFLLLVSFAFPALAGPNVDLGAGYYNGYQTIRGQIKIDGQVLKTDVPPLVIKGRVMLPVRAIAEALGAKVDYIPERQAAYIVKGNRTVVFYGGSDKFQFNNAWVSMDVQVQTIDGRFMVPLRYLGMFLDYTMNYDEVTGDVLVESGPDVPVNPKPISESPSPSSEQQPSANESSPATQAPVTENPTQEQLPAQELPTNEDIEGLPDSYKIISFLSGISINGEKINTSVPGIVVRGPEYFTGPETEEVMVPLTEVAQALGADVQPGYAGVVYLNSGNIKAAFRSGYNTAQVSSSSTGKIDMVMPAFLYKNHLMVGYRYLAQTLKISTLYNPQDATVDFISQNSSTQPGTESQSLQVKPEDYAIMHQLGDIYLNNNHLTTKVPAVVIRGPNWNGIGFIQRDFVPIADLARAAGYNVIINGNKIVFANNKKRIVFEVGSRYYDYEYTNGDRVNYVSMDMPALTLNGQLIVEGIAAGKALDLTPDYSYDSGSYNYFTWDYNKDKDQNLLEPEPPAQETPPQQEGPAPEDSNNTDYQVDPSGYQVIEARGEIRVDGKRINTPVPPMTISGLDFEGKLHNAHFVPAEGLAEALGFTMTVEGDKISFRKDNKIVTSNVGTFKYQFLRADGTSVINIPSLSPIVTVNGHVMIPAVNVNYFFDTKSANYDPGDGSWDFKTK</sequence>
<feature type="compositionally biased region" description="Low complexity" evidence="1">
    <location>
        <begin position="163"/>
        <end position="184"/>
    </location>
</feature>
<evidence type="ECO:0000313" key="6">
    <source>
        <dbReference type="Proteomes" id="UP000094598"/>
    </source>
</evidence>
<feature type="domain" description="Copper amine oxidase-like N-terminal" evidence="3">
    <location>
        <begin position="253"/>
        <end position="344"/>
    </location>
</feature>
<dbReference type="InterPro" id="IPR012854">
    <property type="entry name" value="Cu_amine_oxidase-like_N"/>
</dbReference>
<evidence type="ECO:0000259" key="3">
    <source>
        <dbReference type="Pfam" id="PF07833"/>
    </source>
</evidence>
<dbReference type="Proteomes" id="UP000094598">
    <property type="component" value="Chromosome"/>
</dbReference>
<feature type="domain" description="Copper amine oxidase-like N-terminal" evidence="3">
    <location>
        <begin position="46"/>
        <end position="150"/>
    </location>
</feature>
<dbReference type="Proteomes" id="UP000322283">
    <property type="component" value="Unassembled WGS sequence"/>
</dbReference>
<dbReference type="InterPro" id="IPR036582">
    <property type="entry name" value="Mao_N_sf"/>
</dbReference>
<dbReference type="EMBL" id="CP017019">
    <property type="protein sequence ID" value="AOQ24552.1"/>
    <property type="molecule type" value="Genomic_DNA"/>
</dbReference>
<dbReference type="AlphaFoldDB" id="A0AAC9HI33"/>
<evidence type="ECO:0000256" key="2">
    <source>
        <dbReference type="SAM" id="SignalP"/>
    </source>
</evidence>
<evidence type="ECO:0000313" key="7">
    <source>
        <dbReference type="Proteomes" id="UP000322283"/>
    </source>
</evidence>
<reference evidence="5 7" key="2">
    <citation type="submission" date="2019-05" db="EMBL/GenBank/DDBJ databases">
        <title>Genome sequence of Moorella thermoacetica ATCC 33924.</title>
        <authorList>
            <person name="Poehlein A."/>
            <person name="Bengelsdorf F.R."/>
            <person name="Duerre P."/>
            <person name="Daniel R."/>
        </authorList>
    </citation>
    <scope>NUCLEOTIDE SEQUENCE [LARGE SCALE GENOMIC DNA]</scope>
    <source>
        <strain evidence="5 7">ATCC 33924</strain>
    </source>
</reference>
<evidence type="ECO:0000313" key="5">
    <source>
        <dbReference type="EMBL" id="TYL12653.1"/>
    </source>
</evidence>
<accession>A0AAC9HI33</accession>
<gene>
    <name evidence="4" type="ORF">Maut_02122</name>
    <name evidence="5" type="ORF">MTAT_18950</name>
</gene>
<feature type="compositionally biased region" description="Low complexity" evidence="1">
    <location>
        <begin position="523"/>
        <end position="533"/>
    </location>
</feature>
<evidence type="ECO:0000256" key="1">
    <source>
        <dbReference type="SAM" id="MobiDB-lite"/>
    </source>
</evidence>
<feature type="region of interest" description="Disordered" evidence="1">
    <location>
        <begin position="154"/>
        <end position="210"/>
    </location>
</feature>
<reference evidence="4 6" key="1">
    <citation type="submission" date="2016-08" db="EMBL/GenBank/DDBJ databases">
        <title>Moorella thermoacetica DSM 103132.</title>
        <authorList>
            <person name="Jendresen C.B."/>
            <person name="Redl S.M."/>
            <person name="Jensen T.O."/>
            <person name="Nielsen A.T."/>
        </authorList>
    </citation>
    <scope>NUCLEOTIDE SEQUENCE [LARGE SCALE GENOMIC DNA]</scope>
    <source>
        <strain evidence="4 6">DSM 103132</strain>
    </source>
</reference>
<organism evidence="4 6">
    <name type="scientific">Neomoorella thermoacetica</name>
    <name type="common">Clostridium thermoaceticum</name>
    <dbReference type="NCBI Taxonomy" id="1525"/>
    <lineage>
        <taxon>Bacteria</taxon>
        <taxon>Bacillati</taxon>
        <taxon>Bacillota</taxon>
        <taxon>Clostridia</taxon>
        <taxon>Neomoorellales</taxon>
        <taxon>Neomoorellaceae</taxon>
        <taxon>Neomoorella</taxon>
    </lineage>
</organism>
<dbReference type="EMBL" id="VCDX01000006">
    <property type="protein sequence ID" value="TYL12653.1"/>
    <property type="molecule type" value="Genomic_DNA"/>
</dbReference>
<feature type="chain" id="PRO_5041912342" description="Copper amine oxidase-like N-terminal domain-containing protein" evidence="2">
    <location>
        <begin position="24"/>
        <end position="681"/>
    </location>
</feature>
<feature type="region of interest" description="Disordered" evidence="1">
    <location>
        <begin position="511"/>
        <end position="543"/>
    </location>
</feature>
<dbReference type="SUPFAM" id="SSF55383">
    <property type="entry name" value="Copper amine oxidase, domain N"/>
    <property type="match status" value="2"/>
</dbReference>
<dbReference type="Pfam" id="PF07833">
    <property type="entry name" value="Cu_amine_oxidN1"/>
    <property type="match status" value="2"/>
</dbReference>
<dbReference type="RefSeq" id="WP_069590244.1">
    <property type="nucleotide sequence ID" value="NZ_CP017019.1"/>
</dbReference>
<keyword evidence="2" id="KW-0732">Signal</keyword>
<name>A0AAC9HI33_NEOTH</name>
<keyword evidence="7" id="KW-1185">Reference proteome</keyword>
<evidence type="ECO:0000313" key="4">
    <source>
        <dbReference type="EMBL" id="AOQ24552.1"/>
    </source>
</evidence>
<feature type="compositionally biased region" description="Polar residues" evidence="1">
    <location>
        <begin position="185"/>
        <end position="199"/>
    </location>
</feature>
<dbReference type="Gene3D" id="3.30.457.10">
    <property type="entry name" value="Copper amine oxidase-like, N-terminal domain"/>
    <property type="match status" value="2"/>
</dbReference>
<protein>
    <recommendedName>
        <fullName evidence="3">Copper amine oxidase-like N-terminal domain-containing protein</fullName>
    </recommendedName>
</protein>